<dbReference type="Proteomes" id="UP000290289">
    <property type="component" value="Chromosome 2"/>
</dbReference>
<reference evidence="1 2" key="1">
    <citation type="submission" date="2018-10" db="EMBL/GenBank/DDBJ databases">
        <title>A high-quality apple genome assembly.</title>
        <authorList>
            <person name="Hu J."/>
        </authorList>
    </citation>
    <scope>NUCLEOTIDE SEQUENCE [LARGE SCALE GENOMIC DNA]</scope>
    <source>
        <strain evidence="2">cv. HFTH1</strain>
        <tissue evidence="1">Young leaf</tissue>
    </source>
</reference>
<proteinExistence type="predicted"/>
<keyword evidence="2" id="KW-1185">Reference proteome</keyword>
<dbReference type="EMBL" id="RDQH01000328">
    <property type="protein sequence ID" value="RXI06524.1"/>
    <property type="molecule type" value="Genomic_DNA"/>
</dbReference>
<dbReference type="AlphaFoldDB" id="A0A498KJE4"/>
<organism evidence="1 2">
    <name type="scientific">Malus domestica</name>
    <name type="common">Apple</name>
    <name type="synonym">Pyrus malus</name>
    <dbReference type="NCBI Taxonomy" id="3750"/>
    <lineage>
        <taxon>Eukaryota</taxon>
        <taxon>Viridiplantae</taxon>
        <taxon>Streptophyta</taxon>
        <taxon>Embryophyta</taxon>
        <taxon>Tracheophyta</taxon>
        <taxon>Spermatophyta</taxon>
        <taxon>Magnoliopsida</taxon>
        <taxon>eudicotyledons</taxon>
        <taxon>Gunneridae</taxon>
        <taxon>Pentapetalae</taxon>
        <taxon>rosids</taxon>
        <taxon>fabids</taxon>
        <taxon>Rosales</taxon>
        <taxon>Rosaceae</taxon>
        <taxon>Amygdaloideae</taxon>
        <taxon>Maleae</taxon>
        <taxon>Malus</taxon>
    </lineage>
</organism>
<sequence length="152" mass="16551">MANENASSSTSTSSSLSGPNAAYCLKLTEFSYLLWTSPAATLLPNLILPICLEQTRSPCVLEAINRPVFKEDLVTVILKRLGGNYSILTTVVLNFPLPSFIDLRCKLLSFEAQNRPPTADAQSSVYLAPSPTDVAYAQPPTVRPHQVMLLLI</sequence>
<accession>A0A498KJE4</accession>
<gene>
    <name evidence="1" type="ORF">DVH24_025660</name>
</gene>
<evidence type="ECO:0000313" key="2">
    <source>
        <dbReference type="Proteomes" id="UP000290289"/>
    </source>
</evidence>
<name>A0A498KJE4_MALDO</name>
<comment type="caution">
    <text evidence="1">The sequence shown here is derived from an EMBL/GenBank/DDBJ whole genome shotgun (WGS) entry which is preliminary data.</text>
</comment>
<evidence type="ECO:0000313" key="1">
    <source>
        <dbReference type="EMBL" id="RXI06524.1"/>
    </source>
</evidence>
<protein>
    <submittedName>
        <fullName evidence="1">Uncharacterized protein</fullName>
    </submittedName>
</protein>